<dbReference type="InterPro" id="IPR039420">
    <property type="entry name" value="WalR-like"/>
</dbReference>
<feature type="domain" description="OmpR/PhoB-type" evidence="11">
    <location>
        <begin position="128"/>
        <end position="227"/>
    </location>
</feature>
<evidence type="ECO:0000256" key="7">
    <source>
        <dbReference type="ARBA" id="ARBA00023163"/>
    </source>
</evidence>
<keyword evidence="2" id="KW-0963">Cytoplasm</keyword>
<comment type="subcellular location">
    <subcellularLocation>
        <location evidence="1">Cytoplasm</location>
    </subcellularLocation>
</comment>
<dbReference type="CDD" id="cd17620">
    <property type="entry name" value="REC_OmpR_KdpE-like"/>
    <property type="match status" value="1"/>
</dbReference>
<feature type="DNA-binding region" description="OmpR/PhoB-type" evidence="9">
    <location>
        <begin position="128"/>
        <end position="227"/>
    </location>
</feature>
<dbReference type="PROSITE" id="PS50110">
    <property type="entry name" value="RESPONSE_REGULATORY"/>
    <property type="match status" value="1"/>
</dbReference>
<dbReference type="Gene3D" id="1.10.10.10">
    <property type="entry name" value="Winged helix-like DNA-binding domain superfamily/Winged helix DNA-binding domain"/>
    <property type="match status" value="1"/>
</dbReference>
<dbReference type="EMBL" id="PGGO01000014">
    <property type="protein sequence ID" value="PSH66724.1"/>
    <property type="molecule type" value="Genomic_DNA"/>
</dbReference>
<dbReference type="InterPro" id="IPR036388">
    <property type="entry name" value="WH-like_DNA-bd_sf"/>
</dbReference>
<dbReference type="Gene3D" id="3.40.50.2300">
    <property type="match status" value="1"/>
</dbReference>
<dbReference type="CDD" id="cd00383">
    <property type="entry name" value="trans_reg_C"/>
    <property type="match status" value="1"/>
</dbReference>
<dbReference type="PROSITE" id="PS51755">
    <property type="entry name" value="OMPR_PHOB"/>
    <property type="match status" value="1"/>
</dbReference>
<dbReference type="InterPro" id="IPR001867">
    <property type="entry name" value="OmpR/PhoB-type_DNA-bd"/>
</dbReference>
<keyword evidence="13" id="KW-1185">Reference proteome</keyword>
<dbReference type="AlphaFoldDB" id="A0A2P7BJU2"/>
<evidence type="ECO:0000256" key="8">
    <source>
        <dbReference type="PROSITE-ProRule" id="PRU00169"/>
    </source>
</evidence>
<keyword evidence="3 8" id="KW-0597">Phosphoprotein</keyword>
<evidence type="ECO:0000256" key="9">
    <source>
        <dbReference type="PROSITE-ProRule" id="PRU01091"/>
    </source>
</evidence>
<evidence type="ECO:0000256" key="5">
    <source>
        <dbReference type="ARBA" id="ARBA00023015"/>
    </source>
</evidence>
<feature type="modified residue" description="4-aspartylphosphate" evidence="8">
    <location>
        <position position="54"/>
    </location>
</feature>
<reference evidence="13" key="1">
    <citation type="submission" date="2017-11" db="EMBL/GenBank/DDBJ databases">
        <authorList>
            <person name="Kuznetsova I."/>
            <person name="Sazanova A."/>
            <person name="Chirak E."/>
            <person name="Safronova V."/>
            <person name="Willems A."/>
        </authorList>
    </citation>
    <scope>NUCLEOTIDE SEQUENCE [LARGE SCALE GENOMIC DNA]</scope>
    <source>
        <strain evidence="13">STM 196</strain>
    </source>
</reference>
<feature type="domain" description="Response regulatory" evidence="10">
    <location>
        <begin position="5"/>
        <end position="118"/>
    </location>
</feature>
<dbReference type="FunFam" id="3.40.50.2300:FF:000021">
    <property type="entry name" value="Two-component system response regulator KdpE"/>
    <property type="match status" value="1"/>
</dbReference>
<proteinExistence type="predicted"/>
<keyword evidence="7" id="KW-0804">Transcription</keyword>
<name>A0A2P7BJU2_9HYPH</name>
<keyword evidence="5" id="KW-0805">Transcription regulation</keyword>
<dbReference type="GO" id="GO:0032993">
    <property type="term" value="C:protein-DNA complex"/>
    <property type="evidence" value="ECO:0007669"/>
    <property type="project" value="TreeGrafter"/>
</dbReference>
<evidence type="ECO:0000313" key="12">
    <source>
        <dbReference type="EMBL" id="PSH66724.1"/>
    </source>
</evidence>
<evidence type="ECO:0000256" key="3">
    <source>
        <dbReference type="ARBA" id="ARBA00022553"/>
    </source>
</evidence>
<evidence type="ECO:0000259" key="10">
    <source>
        <dbReference type="PROSITE" id="PS50110"/>
    </source>
</evidence>
<dbReference type="Pfam" id="PF00072">
    <property type="entry name" value="Response_reg"/>
    <property type="match status" value="1"/>
</dbReference>
<dbReference type="GO" id="GO:0000987">
    <property type="term" value="F:cis-regulatory region sequence-specific DNA binding"/>
    <property type="evidence" value="ECO:0007669"/>
    <property type="project" value="UniProtKB-ARBA"/>
</dbReference>
<evidence type="ECO:0000256" key="4">
    <source>
        <dbReference type="ARBA" id="ARBA00023012"/>
    </source>
</evidence>
<dbReference type="RefSeq" id="WP_106712505.1">
    <property type="nucleotide sequence ID" value="NZ_PGGO01000014.1"/>
</dbReference>
<dbReference type="SUPFAM" id="SSF52172">
    <property type="entry name" value="CheY-like"/>
    <property type="match status" value="1"/>
</dbReference>
<protein>
    <submittedName>
        <fullName evidence="12">DNA-binding response regulator</fullName>
    </submittedName>
</protein>
<dbReference type="InterPro" id="IPR001789">
    <property type="entry name" value="Sig_transdc_resp-reg_receiver"/>
</dbReference>
<dbReference type="OrthoDB" id="9802426at2"/>
<evidence type="ECO:0000313" key="13">
    <source>
        <dbReference type="Proteomes" id="UP000241444"/>
    </source>
</evidence>
<gene>
    <name evidence="12" type="ORF">CU102_18110</name>
</gene>
<dbReference type="GO" id="GO:0000156">
    <property type="term" value="F:phosphorelay response regulator activity"/>
    <property type="evidence" value="ECO:0007669"/>
    <property type="project" value="TreeGrafter"/>
</dbReference>
<evidence type="ECO:0000256" key="6">
    <source>
        <dbReference type="ARBA" id="ARBA00023125"/>
    </source>
</evidence>
<dbReference type="GO" id="GO:0005829">
    <property type="term" value="C:cytosol"/>
    <property type="evidence" value="ECO:0007669"/>
    <property type="project" value="TreeGrafter"/>
</dbReference>
<keyword evidence="4" id="KW-0902">Two-component regulatory system</keyword>
<dbReference type="PANTHER" id="PTHR48111:SF50">
    <property type="entry name" value="KDP OPERON TRANSCRIPTIONAL REGULATORY PROTEIN KDPE"/>
    <property type="match status" value="1"/>
</dbReference>
<comment type="caution">
    <text evidence="12">The sequence shown here is derived from an EMBL/GenBank/DDBJ whole genome shotgun (WGS) entry which is preliminary data.</text>
</comment>
<dbReference type="Proteomes" id="UP000241444">
    <property type="component" value="Unassembled WGS sequence"/>
</dbReference>
<accession>A0A2P7BJU2</accession>
<keyword evidence="6 9" id="KW-0238">DNA-binding</keyword>
<dbReference type="SMART" id="SM00862">
    <property type="entry name" value="Trans_reg_C"/>
    <property type="match status" value="1"/>
</dbReference>
<evidence type="ECO:0000256" key="2">
    <source>
        <dbReference type="ARBA" id="ARBA00022490"/>
    </source>
</evidence>
<dbReference type="PANTHER" id="PTHR48111">
    <property type="entry name" value="REGULATOR OF RPOS"/>
    <property type="match status" value="1"/>
</dbReference>
<dbReference type="Pfam" id="PF00486">
    <property type="entry name" value="Trans_reg_C"/>
    <property type="match status" value="1"/>
</dbReference>
<evidence type="ECO:0000256" key="1">
    <source>
        <dbReference type="ARBA" id="ARBA00004496"/>
    </source>
</evidence>
<dbReference type="GO" id="GO:0042802">
    <property type="term" value="F:identical protein binding"/>
    <property type="evidence" value="ECO:0007669"/>
    <property type="project" value="UniProtKB-ARBA"/>
</dbReference>
<organism evidence="12 13">
    <name type="scientific">Phyllobacterium brassicacearum</name>
    <dbReference type="NCBI Taxonomy" id="314235"/>
    <lineage>
        <taxon>Bacteria</taxon>
        <taxon>Pseudomonadati</taxon>
        <taxon>Pseudomonadota</taxon>
        <taxon>Alphaproteobacteria</taxon>
        <taxon>Hyphomicrobiales</taxon>
        <taxon>Phyllobacteriaceae</taxon>
        <taxon>Phyllobacterium</taxon>
    </lineage>
</organism>
<dbReference type="Gene3D" id="6.10.250.690">
    <property type="match status" value="1"/>
</dbReference>
<dbReference type="SMART" id="SM00448">
    <property type="entry name" value="REC"/>
    <property type="match status" value="1"/>
</dbReference>
<evidence type="ECO:0000259" key="11">
    <source>
        <dbReference type="PROSITE" id="PS51755"/>
    </source>
</evidence>
<dbReference type="GO" id="GO:0045893">
    <property type="term" value="P:positive regulation of DNA-templated transcription"/>
    <property type="evidence" value="ECO:0007669"/>
    <property type="project" value="UniProtKB-ARBA"/>
</dbReference>
<dbReference type="InterPro" id="IPR011006">
    <property type="entry name" value="CheY-like_superfamily"/>
</dbReference>
<sequence>MNQHRILIVDDEPQIQRFLKPALTASDYEVLLASTAAEAEKLIATSAPDLVILDLGLPDKDGKEVIETVRAFSDVPIIVLSARDRETEKIASLDLGANDYVEKPFGIGELLARVRTALRQKAAGTSVPSRFEANGLVVDMAKRIVTRNGEEVHLTRKEYQLLVHLVLHAGMVVTHRQLLASVWGGAHVEDLQYLRVFVGQLRAKIEDDANNPQFIRTEPGVGYRFIAE</sequence>